<evidence type="ECO:0000313" key="3">
    <source>
        <dbReference type="EMBL" id="QTA38766.1"/>
    </source>
</evidence>
<dbReference type="Gene3D" id="3.30.750.140">
    <property type="match status" value="1"/>
</dbReference>
<dbReference type="InterPro" id="IPR021136">
    <property type="entry name" value="Flagellar_hook_control-like_C"/>
</dbReference>
<organism evidence="3 4">
    <name type="scientific">Thermosipho ferrireducens</name>
    <dbReference type="NCBI Taxonomy" id="2571116"/>
    <lineage>
        <taxon>Bacteria</taxon>
        <taxon>Thermotogati</taxon>
        <taxon>Thermotogota</taxon>
        <taxon>Thermotogae</taxon>
        <taxon>Thermotogales</taxon>
        <taxon>Fervidobacteriaceae</taxon>
        <taxon>Thermosipho</taxon>
    </lineage>
</organism>
<feature type="region of interest" description="Disordered" evidence="1">
    <location>
        <begin position="90"/>
        <end position="125"/>
    </location>
</feature>
<evidence type="ECO:0000313" key="4">
    <source>
        <dbReference type="Proteomes" id="UP000671862"/>
    </source>
</evidence>
<evidence type="ECO:0000259" key="2">
    <source>
        <dbReference type="Pfam" id="PF02120"/>
    </source>
</evidence>
<keyword evidence="3" id="KW-0282">Flagellum</keyword>
<feature type="compositionally biased region" description="Basic and acidic residues" evidence="1">
    <location>
        <begin position="780"/>
        <end position="790"/>
    </location>
</feature>
<feature type="region of interest" description="Disordered" evidence="1">
    <location>
        <begin position="780"/>
        <end position="814"/>
    </location>
</feature>
<dbReference type="PANTHER" id="PTHR37533">
    <property type="entry name" value="FLAGELLAR HOOK-LENGTH CONTROL PROTEIN"/>
    <property type="match status" value="1"/>
</dbReference>
<feature type="compositionally biased region" description="Basic and acidic residues" evidence="1">
    <location>
        <begin position="169"/>
        <end position="180"/>
    </location>
</feature>
<feature type="compositionally biased region" description="Basic and acidic residues" evidence="1">
    <location>
        <begin position="96"/>
        <end position="110"/>
    </location>
</feature>
<dbReference type="RefSeq" id="WP_207567483.1">
    <property type="nucleotide sequence ID" value="NZ_CP071446.1"/>
</dbReference>
<accession>A0ABX7SA00</accession>
<dbReference type="CDD" id="cd17470">
    <property type="entry name" value="T3SS_Flik_C"/>
    <property type="match status" value="1"/>
</dbReference>
<dbReference type="InterPro" id="IPR038610">
    <property type="entry name" value="FliK-like_C_sf"/>
</dbReference>
<feature type="compositionally biased region" description="Low complexity" evidence="1">
    <location>
        <begin position="334"/>
        <end position="347"/>
    </location>
</feature>
<name>A0ABX7SA00_9BACT</name>
<feature type="region of interest" description="Disordered" evidence="1">
    <location>
        <begin position="329"/>
        <end position="395"/>
    </location>
</feature>
<feature type="region of interest" description="Disordered" evidence="1">
    <location>
        <begin position="169"/>
        <end position="195"/>
    </location>
</feature>
<dbReference type="Pfam" id="PF02120">
    <property type="entry name" value="Flg_hook"/>
    <property type="match status" value="1"/>
</dbReference>
<dbReference type="PANTHER" id="PTHR37533:SF2">
    <property type="entry name" value="FLAGELLAR HOOK-LENGTH CONTROL PROTEIN"/>
    <property type="match status" value="1"/>
</dbReference>
<keyword evidence="4" id="KW-1185">Reference proteome</keyword>
<dbReference type="InterPro" id="IPR052563">
    <property type="entry name" value="FliK"/>
</dbReference>
<proteinExistence type="predicted"/>
<protein>
    <submittedName>
        <fullName evidence="3">Flagellar hook-length control protein FliK</fullName>
    </submittedName>
</protein>
<feature type="domain" description="Flagellar hook-length control protein-like C-terminal" evidence="2">
    <location>
        <begin position="699"/>
        <end position="776"/>
    </location>
</feature>
<keyword evidence="3" id="KW-0969">Cilium</keyword>
<evidence type="ECO:0000256" key="1">
    <source>
        <dbReference type="SAM" id="MobiDB-lite"/>
    </source>
</evidence>
<keyword evidence="3" id="KW-0966">Cell projection</keyword>
<feature type="compositionally biased region" description="Basic and acidic residues" evidence="1">
    <location>
        <begin position="348"/>
        <end position="361"/>
    </location>
</feature>
<gene>
    <name evidence="3" type="ORF">JYK00_04465</name>
</gene>
<feature type="region of interest" description="Disordered" evidence="1">
    <location>
        <begin position="271"/>
        <end position="312"/>
    </location>
</feature>
<dbReference type="Proteomes" id="UP000671862">
    <property type="component" value="Chromosome"/>
</dbReference>
<feature type="compositionally biased region" description="Polar residues" evidence="1">
    <location>
        <begin position="271"/>
        <end position="298"/>
    </location>
</feature>
<dbReference type="EMBL" id="CP071446">
    <property type="protein sequence ID" value="QTA38766.1"/>
    <property type="molecule type" value="Genomic_DNA"/>
</dbReference>
<reference evidence="3 4" key="1">
    <citation type="submission" date="2021-03" db="EMBL/GenBank/DDBJ databases">
        <title>Thermosipho ferrireducens sp.nov., an anaerobic thermophilic iron-reducing bacterium isolated from a deep-sea hydrothermal sulfide deposits.</title>
        <authorList>
            <person name="Zeng X."/>
            <person name="Chen Y."/>
            <person name="Shao Z."/>
        </authorList>
    </citation>
    <scope>NUCLEOTIDE SEQUENCE [LARGE SCALE GENOMIC DNA]</scope>
    <source>
        <strain evidence="3 4">JL129W03</strain>
    </source>
</reference>
<feature type="compositionally biased region" description="Polar residues" evidence="1">
    <location>
        <begin position="369"/>
        <end position="383"/>
    </location>
</feature>
<sequence length="814" mass="93224">MTDLLKTIALIKNQKNLNTNSSQTPQKAEEKVLFSDILKDIKSKVNKVKLSRIIQHSFKDENNISESNKNITVKDSKSIKKVIESTIKSLNKGTKAPHETFQKESDENTNKKSFNSSESTKKNDVKNKNFDAKTILLPLKEVNISSKVNQNNKQLPEIHKENKEIVITKKPEESKTDQTLKSKKNNINSKKSAEKNITSHLALKEIEETENARRLFHGKKVEKSKNDVAEKNKALYRNTQKNNQKNDNFGQINNSIKNSKKTLKNNQNRYPVSLKKNNVQNNTPLKQSVPTSMTTSKNIRQETKTNEFSIPHNIDSIPENIIRKLKTTSHMPENKQNNPINNLPLLPNKKEDKPKSTKENYKSLFSKKTAGSQQISKQNPSKKLSNEKRAQTPIKDGFTPKSAILLEKSSTKKEQNIALTPDNLEKLSVKKTKMNKSSVTNIPEVSEVVKSLENNVSKIASIPETSKNIVILNNVVIQNKPLKSQNIVEALNVGVNENSPKSTDNKTSSKIYSVNSSYTMATNNYIKNDLEVIQNTLEITKIVNTSQNLNVTIKSKSFSSKDEKVVKNYAFETRKVITKIKELTNIIKKFRSFKVETQKNNNGKVQITFSTEIKRSNKTFSYLSKNTNSIKPNISDTFKALTAKKAYKPIDNHQQEIPNFDKTINFNETGKNFTDKLSQILLTHESKNIENIYNKIQEMLNQPKIIEKANINLAPPELGNIEIEVEKEGNEILIKFLVENKEAKELLDKGSYILRERLGNLGFEIKDFVIETKEEQEWYEEQKEKQEEQRNNQQNQKRQKQRWVIDDDELDTNK</sequence>